<dbReference type="RefSeq" id="WP_408003084.1">
    <property type="nucleotide sequence ID" value="NZ_LT629751.1"/>
</dbReference>
<dbReference type="InterPro" id="IPR036249">
    <property type="entry name" value="Thioredoxin-like_sf"/>
</dbReference>
<evidence type="ECO:0000256" key="1">
    <source>
        <dbReference type="ARBA" id="ARBA00004196"/>
    </source>
</evidence>
<dbReference type="GO" id="GO:0030313">
    <property type="term" value="C:cell envelope"/>
    <property type="evidence" value="ECO:0007669"/>
    <property type="project" value="UniProtKB-SubCell"/>
</dbReference>
<evidence type="ECO:0000256" key="4">
    <source>
        <dbReference type="ARBA" id="ARBA00023284"/>
    </source>
</evidence>
<dbReference type="InterPro" id="IPR000866">
    <property type="entry name" value="AhpC/TSA"/>
</dbReference>
<proteinExistence type="predicted"/>
<dbReference type="SUPFAM" id="SSF52833">
    <property type="entry name" value="Thioredoxin-like"/>
    <property type="match status" value="1"/>
</dbReference>
<dbReference type="GO" id="GO:0017004">
    <property type="term" value="P:cytochrome complex assembly"/>
    <property type="evidence" value="ECO:0007669"/>
    <property type="project" value="UniProtKB-KW"/>
</dbReference>
<dbReference type="Pfam" id="PF00578">
    <property type="entry name" value="AhpC-TSA"/>
    <property type="match status" value="1"/>
</dbReference>
<feature type="domain" description="Thioredoxin" evidence="6">
    <location>
        <begin position="16"/>
        <end position="155"/>
    </location>
</feature>
<keyword evidence="2" id="KW-0201">Cytochrome c-type biogenesis</keyword>
<dbReference type="Gene3D" id="3.40.30.10">
    <property type="entry name" value="Glutaredoxin"/>
    <property type="match status" value="1"/>
</dbReference>
<reference evidence="8" key="1">
    <citation type="submission" date="2016-10" db="EMBL/GenBank/DDBJ databases">
        <authorList>
            <person name="Varghese N."/>
            <person name="Submissions S."/>
        </authorList>
    </citation>
    <scope>NUCLEOTIDE SEQUENCE [LARGE SCALE GENOMIC DNA]</scope>
    <source>
        <strain evidence="8">KCTC 32247</strain>
    </source>
</reference>
<dbReference type="PANTHER" id="PTHR42852:SF6">
    <property type="entry name" value="THIOL:DISULFIDE INTERCHANGE PROTEIN DSBE"/>
    <property type="match status" value="1"/>
</dbReference>
<dbReference type="InterPro" id="IPR013766">
    <property type="entry name" value="Thioredoxin_domain"/>
</dbReference>
<dbReference type="GO" id="GO:0016209">
    <property type="term" value="F:antioxidant activity"/>
    <property type="evidence" value="ECO:0007669"/>
    <property type="project" value="InterPro"/>
</dbReference>
<evidence type="ECO:0000259" key="6">
    <source>
        <dbReference type="PROSITE" id="PS51352"/>
    </source>
</evidence>
<feature type="chain" id="PRO_5009262728" evidence="5">
    <location>
        <begin position="20"/>
        <end position="157"/>
    </location>
</feature>
<dbReference type="PROSITE" id="PS51257">
    <property type="entry name" value="PROKAR_LIPOPROTEIN"/>
    <property type="match status" value="1"/>
</dbReference>
<comment type="subcellular location">
    <subcellularLocation>
        <location evidence="1">Cell envelope</location>
    </subcellularLocation>
</comment>
<keyword evidence="5" id="KW-0732">Signal</keyword>
<protein>
    <submittedName>
        <fullName evidence="7">Thiol-disulfide isomerase or thioredoxin</fullName>
    </submittedName>
</protein>
<keyword evidence="8" id="KW-1185">Reference proteome</keyword>
<dbReference type="AlphaFoldDB" id="A0A1H1UWD1"/>
<dbReference type="GO" id="GO:0015036">
    <property type="term" value="F:disulfide oxidoreductase activity"/>
    <property type="evidence" value="ECO:0007669"/>
    <property type="project" value="UniProtKB-ARBA"/>
</dbReference>
<evidence type="ECO:0000313" key="7">
    <source>
        <dbReference type="EMBL" id="SDS76139.1"/>
    </source>
</evidence>
<dbReference type="GO" id="GO:0016853">
    <property type="term" value="F:isomerase activity"/>
    <property type="evidence" value="ECO:0007669"/>
    <property type="project" value="UniProtKB-KW"/>
</dbReference>
<feature type="signal peptide" evidence="5">
    <location>
        <begin position="1"/>
        <end position="19"/>
    </location>
</feature>
<dbReference type="PROSITE" id="PS00194">
    <property type="entry name" value="THIOREDOXIN_1"/>
    <property type="match status" value="1"/>
</dbReference>
<dbReference type="PROSITE" id="PS51352">
    <property type="entry name" value="THIOREDOXIN_2"/>
    <property type="match status" value="1"/>
</dbReference>
<gene>
    <name evidence="7" type="ORF">SAMN05216221_2562</name>
</gene>
<evidence type="ECO:0000256" key="3">
    <source>
        <dbReference type="ARBA" id="ARBA00023157"/>
    </source>
</evidence>
<dbReference type="Proteomes" id="UP000243359">
    <property type="component" value="Chromosome I"/>
</dbReference>
<keyword evidence="3" id="KW-1015">Disulfide bond</keyword>
<dbReference type="STRING" id="1392877.SAMN05216221_2562"/>
<dbReference type="EMBL" id="LT629751">
    <property type="protein sequence ID" value="SDS76139.1"/>
    <property type="molecule type" value="Genomic_DNA"/>
</dbReference>
<dbReference type="InterPro" id="IPR017937">
    <property type="entry name" value="Thioredoxin_CS"/>
</dbReference>
<dbReference type="CDD" id="cd02966">
    <property type="entry name" value="TlpA_like_family"/>
    <property type="match status" value="1"/>
</dbReference>
<keyword evidence="4" id="KW-0676">Redox-active center</keyword>
<organism evidence="7 8">
    <name type="scientific">Pseudomonas oryzae</name>
    <dbReference type="NCBI Taxonomy" id="1392877"/>
    <lineage>
        <taxon>Bacteria</taxon>
        <taxon>Pseudomonadati</taxon>
        <taxon>Pseudomonadota</taxon>
        <taxon>Gammaproteobacteria</taxon>
        <taxon>Pseudomonadales</taxon>
        <taxon>Pseudomonadaceae</taxon>
        <taxon>Pseudomonas</taxon>
    </lineage>
</organism>
<sequence>MMRKLWGRALACAVVLLLAACGEPDWGVDQHGRQVAAAQLEGRWLVVNYWAEWCGPCRKEVPELNRLAEEMASRPLRVLGVNFDALQGDELRKAAETLGIRYTNLASDPGPRLGLTASQVLPVTWLIDPQGRVREQLTGEQTAEGLRARLAALGAPL</sequence>
<evidence type="ECO:0000256" key="5">
    <source>
        <dbReference type="SAM" id="SignalP"/>
    </source>
</evidence>
<accession>A0A1H1UWD1</accession>
<evidence type="ECO:0000313" key="8">
    <source>
        <dbReference type="Proteomes" id="UP000243359"/>
    </source>
</evidence>
<evidence type="ECO:0000256" key="2">
    <source>
        <dbReference type="ARBA" id="ARBA00022748"/>
    </source>
</evidence>
<dbReference type="InterPro" id="IPR050553">
    <property type="entry name" value="Thioredoxin_ResA/DsbE_sf"/>
</dbReference>
<dbReference type="PANTHER" id="PTHR42852">
    <property type="entry name" value="THIOL:DISULFIDE INTERCHANGE PROTEIN DSBE"/>
    <property type="match status" value="1"/>
</dbReference>
<name>A0A1H1UWD1_9PSED</name>
<keyword evidence="7" id="KW-0413">Isomerase</keyword>